<dbReference type="Proteomes" id="UP000009071">
    <property type="component" value="Chromosome"/>
</dbReference>
<dbReference type="SUPFAM" id="SSF111384">
    <property type="entry name" value="OmpH-like"/>
    <property type="match status" value="1"/>
</dbReference>
<organism evidence="1 2">
    <name type="scientific">Solidesulfovibrio magneticus (strain ATCC 700980 / DSM 13731 / RS-1)</name>
    <name type="common">Desulfovibrio magneticus</name>
    <dbReference type="NCBI Taxonomy" id="573370"/>
    <lineage>
        <taxon>Bacteria</taxon>
        <taxon>Pseudomonadati</taxon>
        <taxon>Thermodesulfobacteriota</taxon>
        <taxon>Desulfovibrionia</taxon>
        <taxon>Desulfovibrionales</taxon>
        <taxon>Desulfovibrionaceae</taxon>
        <taxon>Solidesulfovibrio</taxon>
    </lineage>
</organism>
<accession>C4XQH3</accession>
<dbReference type="EMBL" id="AP010904">
    <property type="protein sequence ID" value="BAH75338.1"/>
    <property type="molecule type" value="Genomic_DNA"/>
</dbReference>
<reference evidence="1 2" key="1">
    <citation type="journal article" date="2009" name="Genome Res.">
        <title>Whole genome sequence of Desulfovibrio magneticus strain RS-1 revealed common gene clusters in magnetotactic bacteria.</title>
        <authorList>
            <person name="Nakazawa H."/>
            <person name="Arakaki A."/>
            <person name="Narita-Yamada S."/>
            <person name="Yashiro I."/>
            <person name="Jinno K."/>
            <person name="Aoki N."/>
            <person name="Tsuruyama A."/>
            <person name="Okamura Y."/>
            <person name="Tanikawa S."/>
            <person name="Fujita N."/>
            <person name="Takeyama H."/>
            <person name="Matsunaga T."/>
        </authorList>
    </citation>
    <scope>NUCLEOTIDE SEQUENCE [LARGE SCALE GENOMIC DNA]</scope>
    <source>
        <strain evidence="2">ATCC 700980 / DSM 13731 / RS-1</strain>
    </source>
</reference>
<evidence type="ECO:0000313" key="1">
    <source>
        <dbReference type="EMBL" id="BAH75338.1"/>
    </source>
</evidence>
<evidence type="ECO:0000313" key="2">
    <source>
        <dbReference type="Proteomes" id="UP000009071"/>
    </source>
</evidence>
<dbReference type="Gene3D" id="3.30.910.20">
    <property type="entry name" value="Skp domain"/>
    <property type="match status" value="1"/>
</dbReference>
<proteinExistence type="predicted"/>
<keyword evidence="2" id="KW-1185">Reference proteome</keyword>
<sequence length="180" mass="20436">MDATTQRKVFFILSFFVVVFLFPHRGESGATGQEAIDALDKALAATPRDNIHMAPQGGRFPEITAKKIVLVNRRVIFESSKVCRKSLAALEEWVKKKHPSNGAIEKRQKELREQMYSAMNKHIEAYAKQQNYEAVLDKAYCKSEAFGWPCIVEAQDESVFQQLNSLPDVSKEIIELMDNV</sequence>
<gene>
    <name evidence="1" type="ordered locus">DMR_18470</name>
</gene>
<dbReference type="InterPro" id="IPR024930">
    <property type="entry name" value="Skp_dom_sf"/>
</dbReference>
<dbReference type="RefSeq" id="WP_015860537.1">
    <property type="nucleotide sequence ID" value="NC_012796.1"/>
</dbReference>
<dbReference type="HOGENOM" id="CLU_1493921_0_0_7"/>
<dbReference type="AlphaFoldDB" id="C4XQH3"/>
<dbReference type="KEGG" id="dma:DMR_18470"/>
<name>C4XQH3_SOLM1</name>
<protein>
    <submittedName>
        <fullName evidence="1">Uncharacterized protein</fullName>
    </submittedName>
</protein>